<evidence type="ECO:0000313" key="1">
    <source>
        <dbReference type="EMBL" id="PWL17087.1"/>
    </source>
</evidence>
<proteinExistence type="predicted"/>
<comment type="caution">
    <text evidence="1">The sequence shown here is derived from an EMBL/GenBank/DDBJ whole genome shotgun (WGS) entry which is preliminary data.</text>
</comment>
<sequence>MLEPDDSNATCQLRSGTPYHLCRRQCHPLREKPTEAAFRTKKLALKGRLLYSTAIRVDTLGGNVEWSCPTLFNK</sequence>
<dbReference type="AlphaFoldDB" id="A0A316J5F8"/>
<organism evidence="1 2">
    <name type="scientific">Falsochrobactrum shanghaiense</name>
    <dbReference type="NCBI Taxonomy" id="2201899"/>
    <lineage>
        <taxon>Bacteria</taxon>
        <taxon>Pseudomonadati</taxon>
        <taxon>Pseudomonadota</taxon>
        <taxon>Alphaproteobacteria</taxon>
        <taxon>Hyphomicrobiales</taxon>
        <taxon>Brucellaceae</taxon>
        <taxon>Falsochrobactrum</taxon>
    </lineage>
</organism>
<protein>
    <submittedName>
        <fullName evidence="1">Uncharacterized protein</fullName>
    </submittedName>
</protein>
<evidence type="ECO:0000313" key="2">
    <source>
        <dbReference type="Proteomes" id="UP000245865"/>
    </source>
</evidence>
<dbReference type="Proteomes" id="UP000245865">
    <property type="component" value="Unassembled WGS sequence"/>
</dbReference>
<keyword evidence="2" id="KW-1185">Reference proteome</keyword>
<gene>
    <name evidence="1" type="ORF">DKP76_13730</name>
</gene>
<name>A0A316J5F8_9HYPH</name>
<reference evidence="1 2" key="1">
    <citation type="submission" date="2018-05" db="EMBL/GenBank/DDBJ databases">
        <title>Comparative genomic sequence analysis between strain HN4 and CCM 8460T (Falsochrobactrum ovis) will provide more evidence to prove that HN4 is a new species of Falsochrobactrum.</title>
        <authorList>
            <person name="Lyu W."/>
            <person name="Sun L."/>
            <person name="Yao L."/>
        </authorList>
    </citation>
    <scope>NUCLEOTIDE SEQUENCE [LARGE SCALE GENOMIC DNA]</scope>
    <source>
        <strain evidence="1 2">HN4</strain>
    </source>
</reference>
<accession>A0A316J5F8</accession>
<dbReference type="EMBL" id="QGDB01000005">
    <property type="protein sequence ID" value="PWL17087.1"/>
    <property type="molecule type" value="Genomic_DNA"/>
</dbReference>